<name>H6L3N1_SAPGL</name>
<dbReference type="STRING" id="984262.SGRA_2250"/>
<accession>H6L3N1</accession>
<dbReference type="OrthoDB" id="1492619at2"/>
<dbReference type="HOGENOM" id="CLU_122397_0_0_10"/>
<dbReference type="PROSITE" id="PS51257">
    <property type="entry name" value="PROKAR_LIPOPROTEIN"/>
    <property type="match status" value="1"/>
</dbReference>
<reference evidence="1 2" key="1">
    <citation type="journal article" date="2012" name="Stand. Genomic Sci.">
        <title>Complete genome sequencing and analysis of Saprospira grandis str. Lewin, a predatory marine bacterium.</title>
        <authorList>
            <person name="Saw J.H."/>
            <person name="Yuryev A."/>
            <person name="Kanbe M."/>
            <person name="Hou S."/>
            <person name="Young A.G."/>
            <person name="Aizawa S."/>
            <person name="Alam M."/>
        </authorList>
    </citation>
    <scope>NUCLEOTIDE SEQUENCE [LARGE SCALE GENOMIC DNA]</scope>
    <source>
        <strain evidence="1 2">Lewin</strain>
    </source>
</reference>
<gene>
    <name evidence="1" type="ordered locus">SGRA_2250</name>
</gene>
<evidence type="ECO:0000313" key="1">
    <source>
        <dbReference type="EMBL" id="AFC24979.1"/>
    </source>
</evidence>
<protein>
    <recommendedName>
        <fullName evidence="3">Lipoprotein</fullName>
    </recommendedName>
</protein>
<organism evidence="1 2">
    <name type="scientific">Saprospira grandis (strain Lewin)</name>
    <dbReference type="NCBI Taxonomy" id="984262"/>
    <lineage>
        <taxon>Bacteria</taxon>
        <taxon>Pseudomonadati</taxon>
        <taxon>Bacteroidota</taxon>
        <taxon>Saprospiria</taxon>
        <taxon>Saprospirales</taxon>
        <taxon>Saprospiraceae</taxon>
        <taxon>Saprospira</taxon>
    </lineage>
</organism>
<keyword evidence="2" id="KW-1185">Reference proteome</keyword>
<dbReference type="AlphaFoldDB" id="H6L3N1"/>
<dbReference type="Proteomes" id="UP000007519">
    <property type="component" value="Chromosome"/>
</dbReference>
<sequence length="169" mass="17808">MKNLVKFLSFAALVAAFTTSCTEDDPCKDVVCGDFGSCNEGVCECVYGYEQDADGLCNTTWAAKFAAGPNAPAADTVYGETGNYTQAYNMTVSVTDSVNLSTTNLGGFGANNVVNMEVTSSYDILIDDTDIGGRTFNGTGTISGSEITLNYTVTYSDNTVDTCETVITK</sequence>
<proteinExistence type="predicted"/>
<dbReference type="KEGG" id="sgn:SGRA_2250"/>
<evidence type="ECO:0008006" key="3">
    <source>
        <dbReference type="Google" id="ProtNLM"/>
    </source>
</evidence>
<dbReference type="EMBL" id="CP002831">
    <property type="protein sequence ID" value="AFC24979.1"/>
    <property type="molecule type" value="Genomic_DNA"/>
</dbReference>
<evidence type="ECO:0000313" key="2">
    <source>
        <dbReference type="Proteomes" id="UP000007519"/>
    </source>
</evidence>